<evidence type="ECO:0008006" key="4">
    <source>
        <dbReference type="Google" id="ProtNLM"/>
    </source>
</evidence>
<dbReference type="HOGENOM" id="CLU_675228_0_0_1"/>
<dbReference type="AlphaFoldDB" id="B7G311"/>
<keyword evidence="1" id="KW-0732">Signal</keyword>
<name>B7G311_PHATC</name>
<keyword evidence="3" id="KW-1185">Reference proteome</keyword>
<reference evidence="3" key="2">
    <citation type="submission" date="2008-08" db="EMBL/GenBank/DDBJ databases">
        <authorList>
            <consortium name="Diatom Consortium"/>
            <person name="Grigoriev I."/>
            <person name="Grimwood J."/>
            <person name="Kuo A."/>
            <person name="Otillar R.P."/>
            <person name="Salamov A."/>
            <person name="Detter J.C."/>
            <person name="Lindquist E."/>
            <person name="Shapiro H."/>
            <person name="Lucas S."/>
            <person name="Glavina del Rio T."/>
            <person name="Pitluck S."/>
            <person name="Rokhsar D."/>
            <person name="Bowler C."/>
        </authorList>
    </citation>
    <scope>GENOME REANNOTATION</scope>
    <source>
        <strain evidence="3">CCAP 1055/1</strain>
    </source>
</reference>
<protein>
    <recommendedName>
        <fullName evidence="4">START domain-containing protein</fullName>
    </recommendedName>
</protein>
<evidence type="ECO:0000256" key="1">
    <source>
        <dbReference type="SAM" id="SignalP"/>
    </source>
</evidence>
<dbReference type="Proteomes" id="UP000000759">
    <property type="component" value="Chromosome 13"/>
</dbReference>
<feature type="signal peptide" evidence="1">
    <location>
        <begin position="1"/>
        <end position="33"/>
    </location>
</feature>
<accession>B7G311</accession>
<proteinExistence type="predicted"/>
<dbReference type="RefSeq" id="XP_002181535.1">
    <property type="nucleotide sequence ID" value="XM_002181499.1"/>
</dbReference>
<dbReference type="EMBL" id="CM000615">
    <property type="protein sequence ID" value="EEC46749.1"/>
    <property type="molecule type" value="Genomic_DNA"/>
</dbReference>
<dbReference type="SUPFAM" id="SSF55961">
    <property type="entry name" value="Bet v1-like"/>
    <property type="match status" value="1"/>
</dbReference>
<dbReference type="GeneID" id="7202503"/>
<feature type="chain" id="PRO_5002855766" description="START domain-containing protein" evidence="1">
    <location>
        <begin position="34"/>
        <end position="408"/>
    </location>
</feature>
<organism evidence="2 3">
    <name type="scientific">Phaeodactylum tricornutum (strain CCAP 1055/1)</name>
    <dbReference type="NCBI Taxonomy" id="556484"/>
    <lineage>
        <taxon>Eukaryota</taxon>
        <taxon>Sar</taxon>
        <taxon>Stramenopiles</taxon>
        <taxon>Ochrophyta</taxon>
        <taxon>Bacillariophyta</taxon>
        <taxon>Bacillariophyceae</taxon>
        <taxon>Bacillariophycidae</taxon>
        <taxon>Naviculales</taxon>
        <taxon>Phaeodactylaceae</taxon>
        <taxon>Phaeodactylum</taxon>
    </lineage>
</organism>
<dbReference type="Gene3D" id="3.30.530.20">
    <property type="match status" value="1"/>
</dbReference>
<dbReference type="KEGG" id="pti:PHATRDRAFT_47341"/>
<dbReference type="InterPro" id="IPR023393">
    <property type="entry name" value="START-like_dom_sf"/>
</dbReference>
<sequence length="408" mass="45568">MAFAEYVTKAFSTPTISFLALLGVLQCISPAHASIPPRRSSYYDDFVSLRGSTDIAEHQFHRRPSYNGHPDSQYVALSDNKSNPSSLQTQVRKMSAINRLLQPFVRRDTSSTLATDTCQTVARSALERVSDDLTDDARRPVTRHVSLRLRRRTVTEEERADVKEIVLPAITDPIIDTATWERLTGREFQEHPELMQDLAVMGEQVARVDTSNTWIAWTCHDKQEMDLAAGDIQTWTGKSKRDGYGSNLPWIKTRSVVPMTPVEMVDLLMDSSRVTTYNPWSIGREDLWVSEDNNSKIVRNRTQPPLGSKVMVATTLLHAQQLDDGAWMLVSRAVGGDVYHDSSDKNASKSDILLGVNLLEPYSDHSSVLTAVTHVYSSAVPLMLAERLGVKSAVKFVKDIRSAKIPAI</sequence>
<dbReference type="OrthoDB" id="200405at2759"/>
<dbReference type="PaxDb" id="2850-Phatr47341"/>
<gene>
    <name evidence="2" type="ORF">PHATRDRAFT_47341</name>
</gene>
<dbReference type="eggNOG" id="KOG1591">
    <property type="taxonomic scope" value="Eukaryota"/>
</dbReference>
<evidence type="ECO:0000313" key="3">
    <source>
        <dbReference type="Proteomes" id="UP000000759"/>
    </source>
</evidence>
<reference evidence="2 3" key="1">
    <citation type="journal article" date="2008" name="Nature">
        <title>The Phaeodactylum genome reveals the evolutionary history of diatom genomes.</title>
        <authorList>
            <person name="Bowler C."/>
            <person name="Allen A.E."/>
            <person name="Badger J.H."/>
            <person name="Grimwood J."/>
            <person name="Jabbari K."/>
            <person name="Kuo A."/>
            <person name="Maheswari U."/>
            <person name="Martens C."/>
            <person name="Maumus F."/>
            <person name="Otillar R.P."/>
            <person name="Rayko E."/>
            <person name="Salamov A."/>
            <person name="Vandepoele K."/>
            <person name="Beszteri B."/>
            <person name="Gruber A."/>
            <person name="Heijde M."/>
            <person name="Katinka M."/>
            <person name="Mock T."/>
            <person name="Valentin K."/>
            <person name="Verret F."/>
            <person name="Berges J.A."/>
            <person name="Brownlee C."/>
            <person name="Cadoret J.P."/>
            <person name="Chiovitti A."/>
            <person name="Choi C.J."/>
            <person name="Coesel S."/>
            <person name="De Martino A."/>
            <person name="Detter J.C."/>
            <person name="Durkin C."/>
            <person name="Falciatore A."/>
            <person name="Fournet J."/>
            <person name="Haruta M."/>
            <person name="Huysman M.J."/>
            <person name="Jenkins B.D."/>
            <person name="Jiroutova K."/>
            <person name="Jorgensen R.E."/>
            <person name="Joubert Y."/>
            <person name="Kaplan A."/>
            <person name="Kroger N."/>
            <person name="Kroth P.G."/>
            <person name="La Roche J."/>
            <person name="Lindquist E."/>
            <person name="Lommer M."/>
            <person name="Martin-Jezequel V."/>
            <person name="Lopez P.J."/>
            <person name="Lucas S."/>
            <person name="Mangogna M."/>
            <person name="McGinnis K."/>
            <person name="Medlin L.K."/>
            <person name="Montsant A."/>
            <person name="Oudot-Le Secq M.P."/>
            <person name="Napoli C."/>
            <person name="Obornik M."/>
            <person name="Parker M.S."/>
            <person name="Petit J.L."/>
            <person name="Porcel B.M."/>
            <person name="Poulsen N."/>
            <person name="Robison M."/>
            <person name="Rychlewski L."/>
            <person name="Rynearson T.A."/>
            <person name="Schmutz J."/>
            <person name="Shapiro H."/>
            <person name="Siaut M."/>
            <person name="Stanley M."/>
            <person name="Sussman M.R."/>
            <person name="Taylor A.R."/>
            <person name="Vardi A."/>
            <person name="von Dassow P."/>
            <person name="Vyverman W."/>
            <person name="Willis A."/>
            <person name="Wyrwicz L.S."/>
            <person name="Rokhsar D.S."/>
            <person name="Weissenbach J."/>
            <person name="Armbrust E.V."/>
            <person name="Green B.R."/>
            <person name="Van de Peer Y."/>
            <person name="Grigoriev I.V."/>
        </authorList>
    </citation>
    <scope>NUCLEOTIDE SEQUENCE [LARGE SCALE GENOMIC DNA]</scope>
    <source>
        <strain evidence="2 3">CCAP 1055/1</strain>
    </source>
</reference>
<evidence type="ECO:0000313" key="2">
    <source>
        <dbReference type="EMBL" id="EEC46749.1"/>
    </source>
</evidence>
<dbReference type="InParanoid" id="B7G311"/>